<feature type="compositionally biased region" description="Acidic residues" evidence="1">
    <location>
        <begin position="186"/>
        <end position="199"/>
    </location>
</feature>
<protein>
    <submittedName>
        <fullName evidence="2">Uncharacterized protein</fullName>
    </submittedName>
</protein>
<dbReference type="GeneID" id="30009349"/>
<dbReference type="AlphaFoldDB" id="A0A178ZK52"/>
<feature type="region of interest" description="Disordered" evidence="1">
    <location>
        <begin position="177"/>
        <end position="220"/>
    </location>
</feature>
<evidence type="ECO:0000256" key="1">
    <source>
        <dbReference type="SAM" id="MobiDB-lite"/>
    </source>
</evidence>
<reference evidence="2 3" key="1">
    <citation type="submission" date="2016-04" db="EMBL/GenBank/DDBJ databases">
        <title>Draft genome of Fonsecaea erecta CBS 125763.</title>
        <authorList>
            <person name="Weiss V.A."/>
            <person name="Vicente V.A."/>
            <person name="Raittz R.T."/>
            <person name="Moreno L.F."/>
            <person name="De Souza E.M."/>
            <person name="Pedrosa F.O."/>
            <person name="Steffens M.B."/>
            <person name="Faoro H."/>
            <person name="Tadra-Sfeir M.Z."/>
            <person name="Najafzadeh M.J."/>
            <person name="Felipe M.S."/>
            <person name="Teixeira M."/>
            <person name="Sun J."/>
            <person name="Xi L."/>
            <person name="Gomes R."/>
            <person name="De Azevedo C.M."/>
            <person name="Salgado C.G."/>
            <person name="Da Silva M.B."/>
            <person name="Nascimento M.F."/>
            <person name="Queiroz-Telles F."/>
            <person name="Attili D.S."/>
            <person name="Gorbushina A."/>
        </authorList>
    </citation>
    <scope>NUCLEOTIDE SEQUENCE [LARGE SCALE GENOMIC DNA]</scope>
    <source>
        <strain evidence="2 3">CBS 125763</strain>
    </source>
</reference>
<comment type="caution">
    <text evidence="2">The sequence shown here is derived from an EMBL/GenBank/DDBJ whole genome shotgun (WGS) entry which is preliminary data.</text>
</comment>
<name>A0A178ZK52_9EURO</name>
<accession>A0A178ZK52</accession>
<dbReference type="Proteomes" id="UP000078343">
    <property type="component" value="Unassembled WGS sequence"/>
</dbReference>
<gene>
    <name evidence="2" type="ORF">AYL99_05181</name>
</gene>
<keyword evidence="3" id="KW-1185">Reference proteome</keyword>
<evidence type="ECO:0000313" key="2">
    <source>
        <dbReference type="EMBL" id="OAP60179.1"/>
    </source>
</evidence>
<dbReference type="EMBL" id="LVYI01000004">
    <property type="protein sequence ID" value="OAP60179.1"/>
    <property type="molecule type" value="Genomic_DNA"/>
</dbReference>
<dbReference type="RefSeq" id="XP_018693546.1">
    <property type="nucleotide sequence ID" value="XM_018836693.1"/>
</dbReference>
<evidence type="ECO:0000313" key="3">
    <source>
        <dbReference type="Proteomes" id="UP000078343"/>
    </source>
</evidence>
<sequence length="220" mass="25496">MAAPSLSVHSRIRAANLPTPASPSQVAAFLSVILDYTVHLRTVTPPQTRAGLIEEYRAAQRFVELIVDERVLPLAQQIAPEFRWPIEPEGKPWLLEEVLIKVRGRVTEPEMLLPVDNFWQWQREKFWNRILLNLEYLTFAWNKESEDDQKRLREARDGFERMMEVVDQVYRVDSSEHYATKIPRSDDEDEDEDEDEEVVLFDQGAGLGHPPVGEDEVAEE</sequence>
<proteinExistence type="predicted"/>
<organism evidence="2 3">
    <name type="scientific">Fonsecaea erecta</name>
    <dbReference type="NCBI Taxonomy" id="1367422"/>
    <lineage>
        <taxon>Eukaryota</taxon>
        <taxon>Fungi</taxon>
        <taxon>Dikarya</taxon>
        <taxon>Ascomycota</taxon>
        <taxon>Pezizomycotina</taxon>
        <taxon>Eurotiomycetes</taxon>
        <taxon>Chaetothyriomycetidae</taxon>
        <taxon>Chaetothyriales</taxon>
        <taxon>Herpotrichiellaceae</taxon>
        <taxon>Fonsecaea</taxon>
    </lineage>
</organism>
<dbReference type="OrthoDB" id="10452279at2759"/>